<evidence type="ECO:0000256" key="1">
    <source>
        <dbReference type="SAM" id="SignalP"/>
    </source>
</evidence>
<sequence length="179" mass="19585">MKKIAAVLLMAIAAAGCQPRAGTATKVQADDRDGREYIAELSDAIQRADRIVVTEHSSQFDAYDVTSGKSLVPEEIVYGTRELSSQQKALFLSTVEQLDPKTQDAFPACIFESHHTVMFYAGGNLESTMDICFQCGQVKWSATRTTPPWSLYSGLAAFIEGIGFQPERDWAALAAQTIQ</sequence>
<feature type="signal peptide" evidence="1">
    <location>
        <begin position="1"/>
        <end position="21"/>
    </location>
</feature>
<gene>
    <name evidence="2" type="ORF">SAMN06296416_108171</name>
</gene>
<protein>
    <recommendedName>
        <fullName evidence="4">Lipoprotein</fullName>
    </recommendedName>
</protein>
<dbReference type="OrthoDB" id="6059126at2"/>
<feature type="chain" id="PRO_5013193961" description="Lipoprotein" evidence="1">
    <location>
        <begin position="22"/>
        <end position="179"/>
    </location>
</feature>
<evidence type="ECO:0000313" key="2">
    <source>
        <dbReference type="EMBL" id="SOD56092.1"/>
    </source>
</evidence>
<evidence type="ECO:0008006" key="4">
    <source>
        <dbReference type="Google" id="ProtNLM"/>
    </source>
</evidence>
<dbReference type="EMBL" id="OCND01000008">
    <property type="protein sequence ID" value="SOD56092.1"/>
    <property type="molecule type" value="Genomic_DNA"/>
</dbReference>
<reference evidence="2 3" key="1">
    <citation type="submission" date="2017-09" db="EMBL/GenBank/DDBJ databases">
        <authorList>
            <person name="Ehlers B."/>
            <person name="Leendertz F.H."/>
        </authorList>
    </citation>
    <scope>NUCLEOTIDE SEQUENCE [LARGE SCALE GENOMIC DNA]</scope>
    <source>
        <strain evidence="2 3">CGMCC 1.10978</strain>
    </source>
</reference>
<keyword evidence="3" id="KW-1185">Reference proteome</keyword>
<organism evidence="2 3">
    <name type="scientific">Pseudoxanthomonas wuyuanensis</name>
    <dbReference type="NCBI Taxonomy" id="1073196"/>
    <lineage>
        <taxon>Bacteria</taxon>
        <taxon>Pseudomonadati</taxon>
        <taxon>Pseudomonadota</taxon>
        <taxon>Gammaproteobacteria</taxon>
        <taxon>Lysobacterales</taxon>
        <taxon>Lysobacteraceae</taxon>
        <taxon>Pseudoxanthomonas</taxon>
    </lineage>
</organism>
<dbReference type="PROSITE" id="PS51257">
    <property type="entry name" value="PROKAR_LIPOPROTEIN"/>
    <property type="match status" value="1"/>
</dbReference>
<dbReference type="Proteomes" id="UP000219374">
    <property type="component" value="Unassembled WGS sequence"/>
</dbReference>
<dbReference type="RefSeq" id="WP_097122967.1">
    <property type="nucleotide sequence ID" value="NZ_OCND01000008.1"/>
</dbReference>
<proteinExistence type="predicted"/>
<keyword evidence="1" id="KW-0732">Signal</keyword>
<name>A0A286DBW2_9GAMM</name>
<accession>A0A286DBW2</accession>
<dbReference type="AlphaFoldDB" id="A0A286DBW2"/>
<evidence type="ECO:0000313" key="3">
    <source>
        <dbReference type="Proteomes" id="UP000219374"/>
    </source>
</evidence>